<feature type="region of interest" description="Disordered" evidence="1">
    <location>
        <begin position="1"/>
        <end position="24"/>
    </location>
</feature>
<dbReference type="Gene3D" id="3.40.30.10">
    <property type="entry name" value="Glutaredoxin"/>
    <property type="match status" value="1"/>
</dbReference>
<dbReference type="AlphaFoldDB" id="A0A6J6TI30"/>
<dbReference type="EMBL" id="CAFBMG010000003">
    <property type="protein sequence ID" value="CAB4888927.1"/>
    <property type="molecule type" value="Genomic_DNA"/>
</dbReference>
<sequence length="252" mass="26734">MNDQKHEGADPYGNLSNRTTGNRPKTGLMIVGATIAVVILLGAVAFFVTRSENNSDTAAISEDTGAEAAQNAKQEQASVTVIGEPLPAYPQTSSMVAPPAEDPAVGKTPPVLEGFSFDGKAVKIDPADGRAKVVIFVAHWCPHCQAEVPLIQKWIDEGNQPENVDFYAVSTSVKRDQANYPPSKWIVKEGFTPQVMLDNPSGTAAQAYGLPGFPYFVMMDSAGKVTQRASGEVPIDQFGTLVTALGSQTPTP</sequence>
<name>A0A6J6TI30_9ZZZZ</name>
<dbReference type="EMBL" id="CAEZYU010000064">
    <property type="protein sequence ID" value="CAB4746870.1"/>
    <property type="molecule type" value="Genomic_DNA"/>
</dbReference>
<evidence type="ECO:0000259" key="3">
    <source>
        <dbReference type="PROSITE" id="PS51352"/>
    </source>
</evidence>
<feature type="compositionally biased region" description="Polar residues" evidence="1">
    <location>
        <begin position="14"/>
        <end position="23"/>
    </location>
</feature>
<keyword evidence="2" id="KW-0472">Membrane</keyword>
<accession>A0A6J6TI30</accession>
<reference evidence="4" key="1">
    <citation type="submission" date="2020-05" db="EMBL/GenBank/DDBJ databases">
        <authorList>
            <person name="Chiriac C."/>
            <person name="Salcher M."/>
            <person name="Ghai R."/>
            <person name="Kavagutti S V."/>
        </authorList>
    </citation>
    <scope>NUCLEOTIDE SEQUENCE</scope>
</reference>
<feature type="transmembrane region" description="Helical" evidence="2">
    <location>
        <begin position="28"/>
        <end position="48"/>
    </location>
</feature>
<evidence type="ECO:0000256" key="2">
    <source>
        <dbReference type="SAM" id="Phobius"/>
    </source>
</evidence>
<dbReference type="PANTHER" id="PTHR42852">
    <property type="entry name" value="THIOL:DISULFIDE INTERCHANGE PROTEIN DSBE"/>
    <property type="match status" value="1"/>
</dbReference>
<dbReference type="InterPro" id="IPR036249">
    <property type="entry name" value="Thioredoxin-like_sf"/>
</dbReference>
<dbReference type="PROSITE" id="PS51352">
    <property type="entry name" value="THIOREDOXIN_2"/>
    <property type="match status" value="1"/>
</dbReference>
<keyword evidence="2" id="KW-0812">Transmembrane</keyword>
<dbReference type="PANTHER" id="PTHR42852:SF17">
    <property type="entry name" value="THIOREDOXIN-LIKE PROTEIN HI_1115"/>
    <property type="match status" value="1"/>
</dbReference>
<proteinExistence type="predicted"/>
<evidence type="ECO:0000313" key="4">
    <source>
        <dbReference type="EMBL" id="CAB4746870.1"/>
    </source>
</evidence>
<evidence type="ECO:0000313" key="5">
    <source>
        <dbReference type="EMBL" id="CAB4888927.1"/>
    </source>
</evidence>
<organism evidence="4">
    <name type="scientific">freshwater metagenome</name>
    <dbReference type="NCBI Taxonomy" id="449393"/>
    <lineage>
        <taxon>unclassified sequences</taxon>
        <taxon>metagenomes</taxon>
        <taxon>ecological metagenomes</taxon>
    </lineage>
</organism>
<dbReference type="SUPFAM" id="SSF52833">
    <property type="entry name" value="Thioredoxin-like"/>
    <property type="match status" value="1"/>
</dbReference>
<dbReference type="InterPro" id="IPR013766">
    <property type="entry name" value="Thioredoxin_domain"/>
</dbReference>
<dbReference type="Pfam" id="PF08534">
    <property type="entry name" value="Redoxin"/>
    <property type="match status" value="1"/>
</dbReference>
<dbReference type="InterPro" id="IPR050553">
    <property type="entry name" value="Thioredoxin_ResA/DsbE_sf"/>
</dbReference>
<protein>
    <submittedName>
        <fullName evidence="4">Unannotated protein</fullName>
    </submittedName>
</protein>
<keyword evidence="2" id="KW-1133">Transmembrane helix</keyword>
<dbReference type="InterPro" id="IPR013740">
    <property type="entry name" value="Redoxin"/>
</dbReference>
<dbReference type="CDD" id="cd02966">
    <property type="entry name" value="TlpA_like_family"/>
    <property type="match status" value="1"/>
</dbReference>
<gene>
    <name evidence="4" type="ORF">UFOPK2766_01415</name>
    <name evidence="5" type="ORF">UFOPK3519_00080</name>
</gene>
<feature type="domain" description="Thioredoxin" evidence="3">
    <location>
        <begin position="103"/>
        <end position="247"/>
    </location>
</feature>
<evidence type="ECO:0000256" key="1">
    <source>
        <dbReference type="SAM" id="MobiDB-lite"/>
    </source>
</evidence>
<dbReference type="GO" id="GO:0016491">
    <property type="term" value="F:oxidoreductase activity"/>
    <property type="evidence" value="ECO:0007669"/>
    <property type="project" value="InterPro"/>
</dbReference>